<dbReference type="Proteomes" id="UP000249218">
    <property type="component" value="Unassembled WGS sequence"/>
</dbReference>
<sequence length="94" mass="10586">MLHAQAGMAASRCRPYSSPPRHVSITLQQTRLTNITPAPVTSLRGGTKLDAFQCIRERAATLSYSLLNLKKVFNKDLLAHYIKMTWIQNIFCPL</sequence>
<gene>
    <name evidence="2" type="primary">HaOG216989</name>
    <name evidence="2" type="ORF">B5X24_HaOG216989</name>
</gene>
<feature type="region of interest" description="Disordered" evidence="1">
    <location>
        <begin position="1"/>
        <end position="20"/>
    </location>
</feature>
<accession>A0A2W1BVF4</accession>
<keyword evidence="3" id="KW-1185">Reference proteome</keyword>
<evidence type="ECO:0000313" key="2">
    <source>
        <dbReference type="EMBL" id="PZC79038.1"/>
    </source>
</evidence>
<evidence type="ECO:0000313" key="3">
    <source>
        <dbReference type="Proteomes" id="UP000249218"/>
    </source>
</evidence>
<organism evidence="2 3">
    <name type="scientific">Helicoverpa armigera</name>
    <name type="common">Cotton bollworm</name>
    <name type="synonym">Heliothis armigera</name>
    <dbReference type="NCBI Taxonomy" id="29058"/>
    <lineage>
        <taxon>Eukaryota</taxon>
        <taxon>Metazoa</taxon>
        <taxon>Ecdysozoa</taxon>
        <taxon>Arthropoda</taxon>
        <taxon>Hexapoda</taxon>
        <taxon>Insecta</taxon>
        <taxon>Pterygota</taxon>
        <taxon>Neoptera</taxon>
        <taxon>Endopterygota</taxon>
        <taxon>Lepidoptera</taxon>
        <taxon>Glossata</taxon>
        <taxon>Ditrysia</taxon>
        <taxon>Noctuoidea</taxon>
        <taxon>Noctuidae</taxon>
        <taxon>Heliothinae</taxon>
        <taxon>Helicoverpa</taxon>
    </lineage>
</organism>
<dbReference type="AlphaFoldDB" id="A0A2W1BVF4"/>
<name>A0A2W1BVF4_HELAM</name>
<proteinExistence type="predicted"/>
<protein>
    <submittedName>
        <fullName evidence="2">Uncharacterized protein</fullName>
    </submittedName>
</protein>
<reference evidence="2 3" key="1">
    <citation type="journal article" date="2017" name="BMC Biol.">
        <title>Genomic innovations, transcriptional plasticity and gene loss underlying the evolution and divergence of two highly polyphagous and invasive Helicoverpa pest species.</title>
        <authorList>
            <person name="Pearce S.L."/>
            <person name="Clarke D.F."/>
            <person name="East P.D."/>
            <person name="Elfekih S."/>
            <person name="Gordon K.H."/>
            <person name="Jermiin L.S."/>
            <person name="McGaughran A."/>
            <person name="Oakeshott J.G."/>
            <person name="Papanikolaou A."/>
            <person name="Perera O.P."/>
            <person name="Rane R.V."/>
            <person name="Richards S."/>
            <person name="Tay W.T."/>
            <person name="Walsh T.K."/>
            <person name="Anderson A."/>
            <person name="Anderson C.J."/>
            <person name="Asgari S."/>
            <person name="Board P.G."/>
            <person name="Bretschneider A."/>
            <person name="Campbell P.M."/>
            <person name="Chertemps T."/>
            <person name="Christeller J.T."/>
            <person name="Coppin C.W."/>
            <person name="Downes S.J."/>
            <person name="Duan G."/>
            <person name="Farnsworth C.A."/>
            <person name="Good R.T."/>
            <person name="Han L.B."/>
            <person name="Han Y.C."/>
            <person name="Hatje K."/>
            <person name="Horne I."/>
            <person name="Huang Y.P."/>
            <person name="Hughes D.S."/>
            <person name="Jacquin-Joly E."/>
            <person name="James W."/>
            <person name="Jhangiani S."/>
            <person name="Kollmar M."/>
            <person name="Kuwar S.S."/>
            <person name="Li S."/>
            <person name="Liu N.Y."/>
            <person name="Maibeche M.T."/>
            <person name="Miller J.R."/>
            <person name="Montagne N."/>
            <person name="Perry T."/>
            <person name="Qu J."/>
            <person name="Song S.V."/>
            <person name="Sutton G.G."/>
            <person name="Vogel H."/>
            <person name="Walenz B.P."/>
            <person name="Xu W."/>
            <person name="Zhang H.J."/>
            <person name="Zou Z."/>
            <person name="Batterham P."/>
            <person name="Edwards O.R."/>
            <person name="Feyereisen R."/>
            <person name="Gibbs R.A."/>
            <person name="Heckel D.G."/>
            <person name="McGrath A."/>
            <person name="Robin C."/>
            <person name="Scherer S.E."/>
            <person name="Worley K.C."/>
            <person name="Wu Y.D."/>
        </authorList>
    </citation>
    <scope>NUCLEOTIDE SEQUENCE [LARGE SCALE GENOMIC DNA]</scope>
    <source>
        <strain evidence="2">Harm_GR_Male_#8</strain>
        <tissue evidence="2">Whole organism</tissue>
    </source>
</reference>
<dbReference type="EMBL" id="KZ149892">
    <property type="protein sequence ID" value="PZC79038.1"/>
    <property type="molecule type" value="Genomic_DNA"/>
</dbReference>
<evidence type="ECO:0000256" key="1">
    <source>
        <dbReference type="SAM" id="MobiDB-lite"/>
    </source>
</evidence>